<sequence>MHIFLHDYAGHPFQTLLSRELATRGYTVTHIYFAGDQGPKGDFVRRRGDPEGLVFKGLSLGWEYSKSNFFKRRQGDVEYGRLVEREILLAKPDIVISGNTPTEAQKYILRAAQNAGSKFVYWIQDFYSVAASKILKAKIPLVGELIGRYYMYMERRQLIQSDAVIAITEAFLPQLNAWGVGRGRVAIIPNWGAIEDINCEQQPTQWQINNGYKDQKLILYSGTLALKHNPELLVSLAKSNTSYRVVVVAAGVGVDYLRQRIIEDKLDNIDLLPLQPFNVFSEVLGAATLLVGVIERDAGEYSVPSKVLSYLCAGRPILLAAPSDNLASCLIRESSAGFVVEPEDILGFGAAAKKLLSDHCEVTWRNGRIYAENNFKIDRVADKFELVISKLVRN</sequence>
<name>A0ABX9W6D9_9GAMM</name>
<dbReference type="PANTHER" id="PTHR12526:SF638">
    <property type="entry name" value="SPORE COAT PROTEIN SA"/>
    <property type="match status" value="1"/>
</dbReference>
<dbReference type="Gene3D" id="3.40.50.2000">
    <property type="entry name" value="Glycogen Phosphorylase B"/>
    <property type="match status" value="2"/>
</dbReference>
<keyword evidence="3" id="KW-1185">Reference proteome</keyword>
<accession>A0ABX9W6D9</accession>
<evidence type="ECO:0000313" key="3">
    <source>
        <dbReference type="Proteomes" id="UP000274695"/>
    </source>
</evidence>
<evidence type="ECO:0000313" key="2">
    <source>
        <dbReference type="EMBL" id="RNL67219.1"/>
    </source>
</evidence>
<evidence type="ECO:0000259" key="1">
    <source>
        <dbReference type="Pfam" id="PF13579"/>
    </source>
</evidence>
<proteinExistence type="predicted"/>
<protein>
    <submittedName>
        <fullName evidence="2">Glycosyltransferase WbuB</fullName>
    </submittedName>
</protein>
<dbReference type="Pfam" id="PF13579">
    <property type="entry name" value="Glyco_trans_4_4"/>
    <property type="match status" value="1"/>
</dbReference>
<dbReference type="Proteomes" id="UP000274695">
    <property type="component" value="Unassembled WGS sequence"/>
</dbReference>
<feature type="domain" description="Glycosyltransferase subfamily 4-like N-terminal" evidence="1">
    <location>
        <begin position="17"/>
        <end position="191"/>
    </location>
</feature>
<dbReference type="RefSeq" id="WP_123181440.1">
    <property type="nucleotide sequence ID" value="NZ_RHGB01000002.1"/>
</dbReference>
<gene>
    <name evidence="2" type="ORF">D0911_03055</name>
</gene>
<reference evidence="2 3" key="1">
    <citation type="submission" date="2018-10" db="EMBL/GenBank/DDBJ databases">
        <title>Draft genome sequence of Zhongshania sp. DSW25-10.</title>
        <authorList>
            <person name="Oh J."/>
        </authorList>
    </citation>
    <scope>NUCLEOTIDE SEQUENCE [LARGE SCALE GENOMIC DNA]</scope>
    <source>
        <strain evidence="2 3">DSW25-10</strain>
    </source>
</reference>
<dbReference type="InterPro" id="IPR028098">
    <property type="entry name" value="Glyco_trans_4-like_N"/>
</dbReference>
<dbReference type="SUPFAM" id="SSF53756">
    <property type="entry name" value="UDP-Glycosyltransferase/glycogen phosphorylase"/>
    <property type="match status" value="1"/>
</dbReference>
<organism evidence="2 3">
    <name type="scientific">Zhongshania marina</name>
    <dbReference type="NCBI Taxonomy" id="2304603"/>
    <lineage>
        <taxon>Bacteria</taxon>
        <taxon>Pseudomonadati</taxon>
        <taxon>Pseudomonadota</taxon>
        <taxon>Gammaproteobacteria</taxon>
        <taxon>Cellvibrionales</taxon>
        <taxon>Spongiibacteraceae</taxon>
        <taxon>Zhongshania</taxon>
    </lineage>
</organism>
<comment type="caution">
    <text evidence="2">The sequence shown here is derived from an EMBL/GenBank/DDBJ whole genome shotgun (WGS) entry which is preliminary data.</text>
</comment>
<dbReference type="EMBL" id="RHGB01000002">
    <property type="protein sequence ID" value="RNL67219.1"/>
    <property type="molecule type" value="Genomic_DNA"/>
</dbReference>
<dbReference type="PANTHER" id="PTHR12526">
    <property type="entry name" value="GLYCOSYLTRANSFERASE"/>
    <property type="match status" value="1"/>
</dbReference>
<dbReference type="CDD" id="cd03794">
    <property type="entry name" value="GT4_WbuB-like"/>
    <property type="match status" value="1"/>
</dbReference>